<keyword evidence="1" id="KW-0031">Aminopeptidase</keyword>
<dbReference type="AlphaFoldDB" id="A0A0F9VFW1"/>
<dbReference type="HAMAP" id="MF_01974">
    <property type="entry name" value="MetAP_1"/>
    <property type="match status" value="1"/>
</dbReference>
<protein>
    <recommendedName>
        <fullName evidence="5">Peptidase M24 domain-containing protein</fullName>
    </recommendedName>
</protein>
<evidence type="ECO:0000259" key="5">
    <source>
        <dbReference type="Pfam" id="PF00557"/>
    </source>
</evidence>
<dbReference type="CDD" id="cd01086">
    <property type="entry name" value="MetAP1"/>
    <property type="match status" value="1"/>
</dbReference>
<dbReference type="NCBIfam" id="TIGR00500">
    <property type="entry name" value="met_pdase_I"/>
    <property type="match status" value="1"/>
</dbReference>
<feature type="domain" description="Peptidase M24" evidence="5">
    <location>
        <begin position="12"/>
        <end position="239"/>
    </location>
</feature>
<organism evidence="6">
    <name type="scientific">marine sediment metagenome</name>
    <dbReference type="NCBI Taxonomy" id="412755"/>
    <lineage>
        <taxon>unclassified sequences</taxon>
        <taxon>metagenomes</taxon>
        <taxon>ecological metagenomes</taxon>
    </lineage>
</organism>
<dbReference type="PANTHER" id="PTHR43330:SF27">
    <property type="entry name" value="METHIONINE AMINOPEPTIDASE"/>
    <property type="match status" value="1"/>
</dbReference>
<gene>
    <name evidence="6" type="ORF">LCGC14_0103840</name>
</gene>
<dbReference type="InterPro" id="IPR002467">
    <property type="entry name" value="Pept_M24A_MAP1"/>
</dbReference>
<dbReference type="Gene3D" id="3.90.230.10">
    <property type="entry name" value="Creatinase/methionine aminopeptidase superfamily"/>
    <property type="match status" value="1"/>
</dbReference>
<comment type="caution">
    <text evidence="6">The sequence shown here is derived from an EMBL/GenBank/DDBJ whole genome shotgun (WGS) entry which is preliminary data.</text>
</comment>
<evidence type="ECO:0000256" key="2">
    <source>
        <dbReference type="ARBA" id="ARBA00022670"/>
    </source>
</evidence>
<evidence type="ECO:0000256" key="1">
    <source>
        <dbReference type="ARBA" id="ARBA00022438"/>
    </source>
</evidence>
<evidence type="ECO:0000313" key="6">
    <source>
        <dbReference type="EMBL" id="KKO02930.1"/>
    </source>
</evidence>
<dbReference type="PRINTS" id="PR00599">
    <property type="entry name" value="MAPEPTIDASE"/>
</dbReference>
<proteinExistence type="inferred from homology"/>
<dbReference type="SUPFAM" id="SSF55920">
    <property type="entry name" value="Creatinase/aminopeptidase"/>
    <property type="match status" value="1"/>
</dbReference>
<accession>A0A0F9VFW1</accession>
<evidence type="ECO:0000256" key="4">
    <source>
        <dbReference type="ARBA" id="ARBA00022801"/>
    </source>
</evidence>
<dbReference type="GO" id="GO:0005829">
    <property type="term" value="C:cytosol"/>
    <property type="evidence" value="ECO:0007669"/>
    <property type="project" value="TreeGrafter"/>
</dbReference>
<name>A0A0F9VFW1_9ZZZZ</name>
<dbReference type="InterPro" id="IPR001714">
    <property type="entry name" value="Pept_M24_MAP"/>
</dbReference>
<dbReference type="GO" id="GO:0006508">
    <property type="term" value="P:proteolysis"/>
    <property type="evidence" value="ECO:0007669"/>
    <property type="project" value="UniProtKB-KW"/>
</dbReference>
<dbReference type="Pfam" id="PF00557">
    <property type="entry name" value="Peptidase_M24"/>
    <property type="match status" value="1"/>
</dbReference>
<keyword evidence="4" id="KW-0378">Hydrolase</keyword>
<sequence>MITIKTPEEIKIMTEGGRILAEIMKKLEKKVRPGVQTRELDRCAESLILDSKTKPSFKGYQNFPAVLCTSINEEIVHAVPSARNLKEGDIISLDLGLIYKGFHTDMAVTLPVGKVDSEFQRLIRVTKKALKRGIKKIRPGNTVGDIGNTIQRFVESQGFNVVRELCGHGIGRELHEDPQILNYGKRHKGEELKEGQVLCLEPMVTIGGWKLKKTEDDHGYTTQDNSLSAHFEQTVAVTKDGSRVLTEIL</sequence>
<keyword evidence="3" id="KW-0479">Metal-binding</keyword>
<dbReference type="EMBL" id="LAZR01000029">
    <property type="protein sequence ID" value="KKO02930.1"/>
    <property type="molecule type" value="Genomic_DNA"/>
</dbReference>
<keyword evidence="2" id="KW-0645">Protease</keyword>
<dbReference type="InterPro" id="IPR000994">
    <property type="entry name" value="Pept_M24"/>
</dbReference>
<dbReference type="GO" id="GO:0070006">
    <property type="term" value="F:metalloaminopeptidase activity"/>
    <property type="evidence" value="ECO:0007669"/>
    <property type="project" value="InterPro"/>
</dbReference>
<reference evidence="6" key="1">
    <citation type="journal article" date="2015" name="Nature">
        <title>Complex archaea that bridge the gap between prokaryotes and eukaryotes.</title>
        <authorList>
            <person name="Spang A."/>
            <person name="Saw J.H."/>
            <person name="Jorgensen S.L."/>
            <person name="Zaremba-Niedzwiedzka K."/>
            <person name="Martijn J."/>
            <person name="Lind A.E."/>
            <person name="van Eijk R."/>
            <person name="Schleper C."/>
            <person name="Guy L."/>
            <person name="Ettema T.J."/>
        </authorList>
    </citation>
    <scope>NUCLEOTIDE SEQUENCE</scope>
</reference>
<dbReference type="InterPro" id="IPR036005">
    <property type="entry name" value="Creatinase/aminopeptidase-like"/>
</dbReference>
<dbReference type="PANTHER" id="PTHR43330">
    <property type="entry name" value="METHIONINE AMINOPEPTIDASE"/>
    <property type="match status" value="1"/>
</dbReference>
<evidence type="ECO:0000256" key="3">
    <source>
        <dbReference type="ARBA" id="ARBA00022723"/>
    </source>
</evidence>
<dbReference type="GO" id="GO:0046872">
    <property type="term" value="F:metal ion binding"/>
    <property type="evidence" value="ECO:0007669"/>
    <property type="project" value="UniProtKB-KW"/>
</dbReference>